<keyword evidence="7" id="KW-0325">Glycoprotein</keyword>
<proteinExistence type="predicted"/>
<dbReference type="EMBL" id="QSBY01000014">
    <property type="protein sequence ID" value="RHW67298.1"/>
    <property type="molecule type" value="Genomic_DNA"/>
</dbReference>
<feature type="domain" description="Trypanosome variant surface glycoprotein B-type N-terminal" evidence="10">
    <location>
        <begin position="2"/>
        <end position="70"/>
    </location>
</feature>
<dbReference type="Pfam" id="PF13206">
    <property type="entry name" value="VSG_B"/>
    <property type="match status" value="1"/>
</dbReference>
<keyword evidence="4" id="KW-0336">GPI-anchor</keyword>
<evidence type="ECO:0000256" key="8">
    <source>
        <dbReference type="ARBA" id="ARBA00023288"/>
    </source>
</evidence>
<evidence type="ECO:0000256" key="6">
    <source>
        <dbReference type="ARBA" id="ARBA00023136"/>
    </source>
</evidence>
<evidence type="ECO:0000313" key="12">
    <source>
        <dbReference type="Proteomes" id="UP000266743"/>
    </source>
</evidence>
<evidence type="ECO:0000256" key="4">
    <source>
        <dbReference type="ARBA" id="ARBA00022622"/>
    </source>
</evidence>
<keyword evidence="6" id="KW-0472">Membrane</keyword>
<feature type="coiled-coil region" evidence="9">
    <location>
        <begin position="55"/>
        <end position="82"/>
    </location>
</feature>
<dbReference type="GO" id="GO:0098552">
    <property type="term" value="C:side of membrane"/>
    <property type="evidence" value="ECO:0007669"/>
    <property type="project" value="UniProtKB-KW"/>
</dbReference>
<accession>A0A3L6KTR5</accession>
<evidence type="ECO:0000259" key="10">
    <source>
        <dbReference type="Pfam" id="PF13206"/>
    </source>
</evidence>
<comment type="function">
    <text evidence="1">VSG forms a coat on the surface of the parasite. The trypanosome evades the immune response of the host by expressing a series of antigenically distinct VSGs from an estimated 1000 VSG genes.</text>
</comment>
<dbReference type="Proteomes" id="UP000266743">
    <property type="component" value="Unassembled WGS sequence"/>
</dbReference>
<evidence type="ECO:0000313" key="11">
    <source>
        <dbReference type="EMBL" id="RHW67298.1"/>
    </source>
</evidence>
<keyword evidence="9" id="KW-0175">Coiled coil</keyword>
<dbReference type="GO" id="GO:0005886">
    <property type="term" value="C:plasma membrane"/>
    <property type="evidence" value="ECO:0007669"/>
    <property type="project" value="UniProtKB-SubCell"/>
</dbReference>
<evidence type="ECO:0000256" key="7">
    <source>
        <dbReference type="ARBA" id="ARBA00023180"/>
    </source>
</evidence>
<evidence type="ECO:0000256" key="9">
    <source>
        <dbReference type="SAM" id="Coils"/>
    </source>
</evidence>
<comment type="caution">
    <text evidence="11">The sequence shown here is derived from an EMBL/GenBank/DDBJ whole genome shotgun (WGS) entry which is preliminary data.</text>
</comment>
<evidence type="ECO:0000256" key="1">
    <source>
        <dbReference type="ARBA" id="ARBA00002523"/>
    </source>
</evidence>
<dbReference type="InterPro" id="IPR025932">
    <property type="entry name" value="Trypano_VSG_B_N_dom"/>
</dbReference>
<comment type="subcellular location">
    <subcellularLocation>
        <location evidence="2">Cell membrane</location>
        <topology evidence="2">Lipid-anchor</topology>
        <topology evidence="2">GPI-anchor</topology>
    </subcellularLocation>
</comment>
<evidence type="ECO:0000256" key="3">
    <source>
        <dbReference type="ARBA" id="ARBA00022475"/>
    </source>
</evidence>
<keyword evidence="5" id="KW-0732">Signal</keyword>
<protein>
    <submittedName>
        <fullName evidence="11">Trypanosomal VSG domain containing protein</fullName>
    </submittedName>
</protein>
<evidence type="ECO:0000256" key="5">
    <source>
        <dbReference type="ARBA" id="ARBA00022729"/>
    </source>
</evidence>
<keyword evidence="8" id="KW-0449">Lipoprotein</keyword>
<sequence length="198" mass="21730">MLGTLDGTCAGQRSGYHDSTNVPCVQYKAAHLTGTDISIPWYVALEEAHDNWEAATQAADKIKGLEAQLKALNRTASSLQLQTQTGHKKEVTVQAEAETLTSKQKQCEAVEKAALCKEKQPKCKWEGPDEKDGKHCKLNTTKVEQQATQTGTEGTQSGKKCFDHTKKEIVRLRMLDRNSAKKPTAVGLKASSRISVYL</sequence>
<dbReference type="AlphaFoldDB" id="A0A3L6KTR5"/>
<keyword evidence="3" id="KW-1003">Cell membrane</keyword>
<name>A0A3L6KTR5_9TRYP</name>
<evidence type="ECO:0000256" key="2">
    <source>
        <dbReference type="ARBA" id="ARBA00004609"/>
    </source>
</evidence>
<reference evidence="11 12" key="1">
    <citation type="submission" date="2018-09" db="EMBL/GenBank/DDBJ databases">
        <title>whole genome sequence of T. equiperdum IVM-t1 strain.</title>
        <authorList>
            <person name="Suganuma K."/>
        </authorList>
    </citation>
    <scope>NUCLEOTIDE SEQUENCE [LARGE SCALE GENOMIC DNA]</scope>
    <source>
        <strain evidence="11 12">IVM-t1</strain>
    </source>
</reference>
<gene>
    <name evidence="11" type="ORF">DPX39_000018500</name>
</gene>
<organism evidence="11 12">
    <name type="scientific">Trypanosoma brucei equiperdum</name>
    <dbReference type="NCBI Taxonomy" id="630700"/>
    <lineage>
        <taxon>Eukaryota</taxon>
        <taxon>Discoba</taxon>
        <taxon>Euglenozoa</taxon>
        <taxon>Kinetoplastea</taxon>
        <taxon>Metakinetoplastina</taxon>
        <taxon>Trypanosomatida</taxon>
        <taxon>Trypanosomatidae</taxon>
        <taxon>Trypanosoma</taxon>
    </lineage>
</organism>